<accession>A0ACD5HHH4</accession>
<reference evidence="1 2" key="1">
    <citation type="journal article" date="2021" name="ISME J.">
        <title>Genomic evolution of the class Acidithiobacillia: deep-branching Proteobacteria living in extreme acidic conditions.</title>
        <authorList>
            <person name="Moya-Beltran A."/>
            <person name="Beard S."/>
            <person name="Rojas-Villalobos C."/>
            <person name="Issotta F."/>
            <person name="Gallardo Y."/>
            <person name="Ulloa R."/>
            <person name="Giaveno A."/>
            <person name="Degli Esposti M."/>
            <person name="Johnson D.B."/>
            <person name="Quatrini R."/>
        </authorList>
    </citation>
    <scope>NUCLEOTIDE SEQUENCE [LARGE SCALE GENOMIC DNA]</scope>
    <source>
        <strain evidence="1 2">GG1-14</strain>
    </source>
</reference>
<keyword evidence="1" id="KW-0540">Nuclease</keyword>
<keyword evidence="1" id="KW-0378">Hydrolase</keyword>
<dbReference type="Proteomes" id="UP001195965">
    <property type="component" value="Chromosome"/>
</dbReference>
<dbReference type="EMBL" id="CP127526">
    <property type="protein sequence ID" value="XRI74098.1"/>
    <property type="molecule type" value="Genomic_DNA"/>
</dbReference>
<gene>
    <name evidence="1" type="ORF">HHS34_002610</name>
</gene>
<keyword evidence="2" id="KW-1185">Reference proteome</keyword>
<proteinExistence type="predicted"/>
<keyword evidence="1" id="KW-0255">Endonuclease</keyword>
<evidence type="ECO:0000313" key="2">
    <source>
        <dbReference type="Proteomes" id="UP001195965"/>
    </source>
</evidence>
<sequence length="277" mass="31167">MSCCNQRHECRVALAVGLPRVMRMQETDRQLRELGKQIGGLGDKFGYLSHAVRLVTSQQKYWSPAQAYNGMAGLTPLGGRTSFKSRILAEAIVTIQAGIKPVISVADYLENEQLSEIKHEYLAGQVLAMAGASDRHGLIAGGMFVALHSLARKRGCQLFMADMKVRVNDGEESYFYYPDLLLACDPEDRDSPYYRARPCLIVEIASPSTARIDRREKLFAYRHIPGLREYVIIDQDVRRADIFRYPEGIHDTCQEGNFRLACLDADINLEAVYADLE</sequence>
<name>A0ACD5HHH4_9PROT</name>
<evidence type="ECO:0000313" key="1">
    <source>
        <dbReference type="EMBL" id="XRI74098.1"/>
    </source>
</evidence>
<organism evidence="1 2">
    <name type="scientific">Acidithiobacillus montserratensis</name>
    <dbReference type="NCBI Taxonomy" id="2729135"/>
    <lineage>
        <taxon>Bacteria</taxon>
        <taxon>Pseudomonadati</taxon>
        <taxon>Pseudomonadota</taxon>
        <taxon>Acidithiobacillia</taxon>
        <taxon>Acidithiobacillales</taxon>
        <taxon>Acidithiobacillaceae</taxon>
        <taxon>Acidithiobacillus</taxon>
    </lineage>
</organism>
<protein>
    <submittedName>
        <fullName evidence="1">Uma2 family endonuclease</fullName>
    </submittedName>
</protein>